<dbReference type="EMBL" id="BAAAQM010000091">
    <property type="protein sequence ID" value="GAA2006446.1"/>
    <property type="molecule type" value="Genomic_DNA"/>
</dbReference>
<dbReference type="InterPro" id="IPR019952">
    <property type="entry name" value="F420_OxRdatse_Rv1855c_pred"/>
</dbReference>
<dbReference type="Pfam" id="PF00296">
    <property type="entry name" value="Bac_luciferase"/>
    <property type="match status" value="1"/>
</dbReference>
<evidence type="ECO:0000256" key="4">
    <source>
        <dbReference type="ARBA" id="ARBA00023033"/>
    </source>
</evidence>
<comment type="caution">
    <text evidence="6">The sequence shown here is derived from an EMBL/GenBank/DDBJ whole genome shotgun (WGS) entry which is preliminary data.</text>
</comment>
<dbReference type="NCBIfam" id="TIGR03560">
    <property type="entry name" value="F420_Rv1855c"/>
    <property type="match status" value="1"/>
</dbReference>
<keyword evidence="4" id="KW-0503">Monooxygenase</keyword>
<dbReference type="SUPFAM" id="SSF51679">
    <property type="entry name" value="Bacterial luciferase-like"/>
    <property type="match status" value="1"/>
</dbReference>
<dbReference type="Gene3D" id="3.20.20.30">
    <property type="entry name" value="Luciferase-like domain"/>
    <property type="match status" value="1"/>
</dbReference>
<dbReference type="PANTHER" id="PTHR42847:SF4">
    <property type="entry name" value="ALKANESULFONATE MONOOXYGENASE-RELATED"/>
    <property type="match status" value="1"/>
</dbReference>
<reference evidence="6 7" key="1">
    <citation type="journal article" date="2019" name="Int. J. Syst. Evol. Microbiol.">
        <title>The Global Catalogue of Microorganisms (GCM) 10K type strain sequencing project: providing services to taxonomists for standard genome sequencing and annotation.</title>
        <authorList>
            <consortium name="The Broad Institute Genomics Platform"/>
            <consortium name="The Broad Institute Genome Sequencing Center for Infectious Disease"/>
            <person name="Wu L."/>
            <person name="Ma J."/>
        </authorList>
    </citation>
    <scope>NUCLEOTIDE SEQUENCE [LARGE SCALE GENOMIC DNA]</scope>
    <source>
        <strain evidence="6 7">JCM 16013</strain>
    </source>
</reference>
<dbReference type="PANTHER" id="PTHR42847">
    <property type="entry name" value="ALKANESULFONATE MONOOXYGENASE"/>
    <property type="match status" value="1"/>
</dbReference>
<feature type="domain" description="Luciferase-like" evidence="5">
    <location>
        <begin position="5"/>
        <end position="249"/>
    </location>
</feature>
<dbReference type="InterPro" id="IPR036661">
    <property type="entry name" value="Luciferase-like_sf"/>
</dbReference>
<evidence type="ECO:0000256" key="1">
    <source>
        <dbReference type="ARBA" id="ARBA00022630"/>
    </source>
</evidence>
<evidence type="ECO:0000256" key="2">
    <source>
        <dbReference type="ARBA" id="ARBA00022643"/>
    </source>
</evidence>
<gene>
    <name evidence="6" type="ORF">GCM10009838_85930</name>
</gene>
<evidence type="ECO:0000259" key="5">
    <source>
        <dbReference type="Pfam" id="PF00296"/>
    </source>
</evidence>
<evidence type="ECO:0000313" key="6">
    <source>
        <dbReference type="EMBL" id="GAA2006446.1"/>
    </source>
</evidence>
<dbReference type="Proteomes" id="UP001499854">
    <property type="component" value="Unassembled WGS sequence"/>
</dbReference>
<name>A0ABN2TE53_9ACTN</name>
<accession>A0ABN2TE53</accession>
<dbReference type="NCBIfam" id="TIGR03619">
    <property type="entry name" value="F420_Rv2161c"/>
    <property type="match status" value="1"/>
</dbReference>
<keyword evidence="7" id="KW-1185">Reference proteome</keyword>
<dbReference type="InterPro" id="IPR050172">
    <property type="entry name" value="SsuD_RutA_monooxygenase"/>
</dbReference>
<keyword evidence="3" id="KW-0560">Oxidoreductase</keyword>
<evidence type="ECO:0000313" key="7">
    <source>
        <dbReference type="Proteomes" id="UP001499854"/>
    </source>
</evidence>
<keyword evidence="1" id="KW-0285">Flavoprotein</keyword>
<protein>
    <submittedName>
        <fullName evidence="6">LLM class flavin-dependent oxidoreductase</fullName>
    </submittedName>
</protein>
<sequence length="292" mass="32243">MTYQHPIRFGAKLVPQGTTIAALRGFWRLADESGFDHLWVYDHLAGVGNAATVAEPDPAIDLFDGWTLLAAMASETRRARLGCMVTANTLRHPAVLAKIATTVDHLSGGRLEFGIGAGWAEYEHRMLALELGGARRRIEKLGEALAVIKALWSPETFVDFAGEHYTLEKAVHAPKPVQRPHPPVWLGGTGEKRMLKLVAEHADVWNTVNHAGVDEAARLSGVLDRWCAEVGRDPREIRRSVQLRPHPRRVVDDVAPWLDAGFSEIVLFFGPEQPLADLEQVAERLSELRALG</sequence>
<dbReference type="RefSeq" id="WP_344663005.1">
    <property type="nucleotide sequence ID" value="NZ_BAAAQM010000091.1"/>
</dbReference>
<keyword evidence="2" id="KW-0288">FMN</keyword>
<organism evidence="6 7">
    <name type="scientific">Catenulispora subtropica</name>
    <dbReference type="NCBI Taxonomy" id="450798"/>
    <lineage>
        <taxon>Bacteria</taxon>
        <taxon>Bacillati</taxon>
        <taxon>Actinomycetota</taxon>
        <taxon>Actinomycetes</taxon>
        <taxon>Catenulisporales</taxon>
        <taxon>Catenulisporaceae</taxon>
        <taxon>Catenulispora</taxon>
    </lineage>
</organism>
<dbReference type="InterPro" id="IPR011251">
    <property type="entry name" value="Luciferase-like_dom"/>
</dbReference>
<evidence type="ECO:0000256" key="3">
    <source>
        <dbReference type="ARBA" id="ARBA00023002"/>
    </source>
</evidence>
<dbReference type="InterPro" id="IPR019921">
    <property type="entry name" value="Lucif-like_OxRdtase_Rv2161c"/>
</dbReference>
<proteinExistence type="predicted"/>